<evidence type="ECO:0000256" key="4">
    <source>
        <dbReference type="ARBA" id="ARBA00022858"/>
    </source>
</evidence>
<evidence type="ECO:0000259" key="7">
    <source>
        <dbReference type="SMART" id="SM00272"/>
    </source>
</evidence>
<dbReference type="GO" id="GO:0006874">
    <property type="term" value="P:intracellular calcium ion homeostasis"/>
    <property type="evidence" value="ECO:0007669"/>
    <property type="project" value="TreeGrafter"/>
</dbReference>
<dbReference type="Pfam" id="PF00322">
    <property type="entry name" value="Endothelin"/>
    <property type="match status" value="1"/>
</dbReference>
<reference evidence="8" key="3">
    <citation type="submission" date="2020-05" db="EMBL/GenBank/DDBJ databases">
        <title>Electrophorus electricus (electric eel) genome, fEleEle1, primary haplotype.</title>
        <authorList>
            <person name="Myers G."/>
            <person name="Meyer A."/>
            <person name="Fedrigo O."/>
            <person name="Formenti G."/>
            <person name="Rhie A."/>
            <person name="Tracey A."/>
            <person name="Sims Y."/>
            <person name="Jarvis E.D."/>
        </authorList>
    </citation>
    <scope>NUCLEOTIDE SEQUENCE [LARGE SCALE GENOMIC DNA]</scope>
</reference>
<keyword evidence="4" id="KW-0838">Vasoactive</keyword>
<dbReference type="GO" id="GO:0031708">
    <property type="term" value="F:endothelin B receptor binding"/>
    <property type="evidence" value="ECO:0007669"/>
    <property type="project" value="TreeGrafter"/>
</dbReference>
<reference evidence="9" key="1">
    <citation type="journal article" date="2014" name="Science">
        <title>Nonhuman genetics. Genomic basis for the convergent evolution of electric organs.</title>
        <authorList>
            <person name="Gallant J.R."/>
            <person name="Traeger L.L."/>
            <person name="Volkening J.D."/>
            <person name="Moffett H."/>
            <person name="Chen P.H."/>
            <person name="Novina C.D."/>
            <person name="Phillips G.N.Jr."/>
            <person name="Anand R."/>
            <person name="Wells G.B."/>
            <person name="Pinch M."/>
            <person name="Guth R."/>
            <person name="Unguez G.A."/>
            <person name="Albert J.S."/>
            <person name="Zakon H.H."/>
            <person name="Samanta M.P."/>
            <person name="Sussman M.R."/>
        </authorList>
    </citation>
    <scope>NUCLEOTIDE SEQUENCE [LARGE SCALE GENOMIC DNA]</scope>
</reference>
<dbReference type="PROSITE" id="PS00270">
    <property type="entry name" value="ENDOTHELIN"/>
    <property type="match status" value="2"/>
</dbReference>
<dbReference type="OMA" id="FCCHEET"/>
<evidence type="ECO:0000256" key="1">
    <source>
        <dbReference type="ARBA" id="ARBA00004613"/>
    </source>
</evidence>
<dbReference type="GO" id="GO:0003100">
    <property type="term" value="P:regulation of systemic arterial blood pressure by endothelin"/>
    <property type="evidence" value="ECO:0007669"/>
    <property type="project" value="TreeGrafter"/>
</dbReference>
<evidence type="ECO:0000313" key="9">
    <source>
        <dbReference type="Proteomes" id="UP000314983"/>
    </source>
</evidence>
<feature type="region of interest" description="Disordered" evidence="6">
    <location>
        <begin position="93"/>
        <end position="114"/>
    </location>
</feature>
<evidence type="ECO:0000256" key="5">
    <source>
        <dbReference type="ARBA" id="ARBA00023322"/>
    </source>
</evidence>
<dbReference type="GO" id="GO:0019229">
    <property type="term" value="P:regulation of vasoconstriction"/>
    <property type="evidence" value="ECO:0007669"/>
    <property type="project" value="InterPro"/>
</dbReference>
<dbReference type="SMART" id="SM00272">
    <property type="entry name" value="END"/>
    <property type="match status" value="2"/>
</dbReference>
<keyword evidence="5" id="KW-0839">Vasoconstrictor</keyword>
<dbReference type="InterPro" id="IPR001928">
    <property type="entry name" value="Endothln-like_toxin"/>
</dbReference>
<comment type="subcellular location">
    <subcellularLocation>
        <location evidence="1">Secreted</location>
    </subcellularLocation>
</comment>
<dbReference type="Proteomes" id="UP000314983">
    <property type="component" value="Chromosome 10"/>
</dbReference>
<keyword evidence="9" id="KW-1185">Reference proteome</keyword>
<sequence>HKGFPVIGQSEVNEPEPAHRVRTKRCSCNNQMDSECHYFCHLDIIWVNTPSKITVYGLGSPLARRRRSAGRCLCANSADQTCSSFCVHSMKTSTRERKEQRAAGWTESEHLNHM</sequence>
<dbReference type="InterPro" id="IPR019764">
    <property type="entry name" value="Endothelin_toxin_CS"/>
</dbReference>
<evidence type="ECO:0000313" key="8">
    <source>
        <dbReference type="Ensembl" id="ENSEEEP00000013517.1"/>
    </source>
</evidence>
<dbReference type="Ensembl" id="ENSEEET00000013683.2">
    <property type="protein sequence ID" value="ENSEEEP00000013517.1"/>
    <property type="gene ID" value="ENSEEEG00000006757.2"/>
</dbReference>
<feature type="domain" description="Endothelin-like toxin" evidence="7">
    <location>
        <begin position="25"/>
        <end position="46"/>
    </location>
</feature>
<dbReference type="GO" id="GO:0005179">
    <property type="term" value="F:hormone activity"/>
    <property type="evidence" value="ECO:0007669"/>
    <property type="project" value="TreeGrafter"/>
</dbReference>
<evidence type="ECO:0000256" key="2">
    <source>
        <dbReference type="ARBA" id="ARBA00010959"/>
    </source>
</evidence>
<dbReference type="AlphaFoldDB" id="A0A4W4ENP9"/>
<reference evidence="8" key="4">
    <citation type="submission" date="2025-08" db="UniProtKB">
        <authorList>
            <consortium name="Ensembl"/>
        </authorList>
    </citation>
    <scope>IDENTIFICATION</scope>
</reference>
<comment type="similarity">
    <text evidence="2">Belongs to the endothelin/sarafotoxin family.</text>
</comment>
<dbReference type="InterPro" id="IPR020475">
    <property type="entry name" value="Endothelin"/>
</dbReference>
<evidence type="ECO:0000256" key="3">
    <source>
        <dbReference type="ARBA" id="ARBA00022525"/>
    </source>
</evidence>
<reference evidence="9" key="2">
    <citation type="journal article" date="2017" name="Sci. Adv.">
        <title>A tail of two voltages: Proteomic comparison of the three electric organs of the electric eel.</title>
        <authorList>
            <person name="Traeger L.L."/>
            <person name="Sabat G."/>
            <person name="Barrett-Wilt G.A."/>
            <person name="Wells G.B."/>
            <person name="Sussman M.R."/>
        </authorList>
    </citation>
    <scope>NUCLEOTIDE SEQUENCE [LARGE SCALE GENOMIC DNA]</scope>
</reference>
<dbReference type="GeneTree" id="ENSGT00950000183053"/>
<dbReference type="GO" id="GO:0014826">
    <property type="term" value="P:vein smooth muscle contraction"/>
    <property type="evidence" value="ECO:0007669"/>
    <property type="project" value="TreeGrafter"/>
</dbReference>
<proteinExistence type="inferred from homology"/>
<feature type="domain" description="Endothelin-like toxin" evidence="7">
    <location>
        <begin position="71"/>
        <end position="92"/>
    </location>
</feature>
<evidence type="ECO:0000256" key="6">
    <source>
        <dbReference type="SAM" id="MobiDB-lite"/>
    </source>
</evidence>
<dbReference type="PANTHER" id="PTHR13874:SF9">
    <property type="entry name" value="ENDOTHELIN-2"/>
    <property type="match status" value="1"/>
</dbReference>
<dbReference type="GO" id="GO:0005615">
    <property type="term" value="C:extracellular space"/>
    <property type="evidence" value="ECO:0007669"/>
    <property type="project" value="TreeGrafter"/>
</dbReference>
<organism evidence="8 9">
    <name type="scientific">Electrophorus electricus</name>
    <name type="common">Electric eel</name>
    <name type="synonym">Gymnotus electricus</name>
    <dbReference type="NCBI Taxonomy" id="8005"/>
    <lineage>
        <taxon>Eukaryota</taxon>
        <taxon>Metazoa</taxon>
        <taxon>Chordata</taxon>
        <taxon>Craniata</taxon>
        <taxon>Vertebrata</taxon>
        <taxon>Euteleostomi</taxon>
        <taxon>Actinopterygii</taxon>
        <taxon>Neopterygii</taxon>
        <taxon>Teleostei</taxon>
        <taxon>Ostariophysi</taxon>
        <taxon>Gymnotiformes</taxon>
        <taxon>Gymnotoidei</taxon>
        <taxon>Gymnotidae</taxon>
        <taxon>Electrophorus</taxon>
    </lineage>
</organism>
<dbReference type="PRINTS" id="PR00365">
    <property type="entry name" value="ENDOTHELIN"/>
</dbReference>
<reference evidence="8" key="5">
    <citation type="submission" date="2025-09" db="UniProtKB">
        <authorList>
            <consortium name="Ensembl"/>
        </authorList>
    </citation>
    <scope>IDENTIFICATION</scope>
</reference>
<dbReference type="PANTHER" id="PTHR13874">
    <property type="entry name" value="ENDOTHELIN"/>
    <property type="match status" value="1"/>
</dbReference>
<protein>
    <recommendedName>
        <fullName evidence="7">Endothelin-like toxin domain-containing protein</fullName>
    </recommendedName>
</protein>
<name>A0A4W4ENP9_ELEEL</name>
<keyword evidence="3" id="KW-0964">Secreted</keyword>
<accession>A0A4W4ENP9</accession>